<dbReference type="Pfam" id="PF09550">
    <property type="entry name" value="Phage_TAC_6"/>
    <property type="match status" value="1"/>
</dbReference>
<comment type="caution">
    <text evidence="1">The sequence shown here is derived from an EMBL/GenBank/DDBJ whole genome shotgun (WGS) entry which is preliminary data.</text>
</comment>
<sequence length="64" mass="7303">MLPWADMLRHAFGLGLAPADFWACSVREWRWLSGGHESGLVRQHLDELVRQFPDKEEVPSNGTV</sequence>
<dbReference type="RefSeq" id="WP_119377033.1">
    <property type="nucleotide sequence ID" value="NZ_QWFX01000013.1"/>
</dbReference>
<evidence type="ECO:0000313" key="2">
    <source>
        <dbReference type="Proteomes" id="UP000266385"/>
    </source>
</evidence>
<protein>
    <submittedName>
        <fullName evidence="1">Phage tail assembly chaperone</fullName>
    </submittedName>
</protein>
<dbReference type="InterPro" id="IPR019056">
    <property type="entry name" value="Phage_TAC_6"/>
</dbReference>
<evidence type="ECO:0000313" key="1">
    <source>
        <dbReference type="EMBL" id="RIJ28498.1"/>
    </source>
</evidence>
<dbReference type="EMBL" id="QWFX01000013">
    <property type="protein sequence ID" value="RIJ28498.1"/>
    <property type="molecule type" value="Genomic_DNA"/>
</dbReference>
<dbReference type="Proteomes" id="UP000266385">
    <property type="component" value="Unassembled WGS sequence"/>
</dbReference>
<organism evidence="1 2">
    <name type="scientific">Henriciella mobilis</name>
    <dbReference type="NCBI Taxonomy" id="2305467"/>
    <lineage>
        <taxon>Bacteria</taxon>
        <taxon>Pseudomonadati</taxon>
        <taxon>Pseudomonadota</taxon>
        <taxon>Alphaproteobacteria</taxon>
        <taxon>Hyphomonadales</taxon>
        <taxon>Hyphomonadaceae</taxon>
        <taxon>Henriciella</taxon>
    </lineage>
</organism>
<gene>
    <name evidence="1" type="ORF">D1223_14055</name>
</gene>
<accession>A0A399RAQ1</accession>
<dbReference type="OrthoDB" id="7582980at2"/>
<keyword evidence="2" id="KW-1185">Reference proteome</keyword>
<dbReference type="AlphaFoldDB" id="A0A399RAQ1"/>
<proteinExistence type="predicted"/>
<name>A0A399RAQ1_9PROT</name>
<reference evidence="1 2" key="1">
    <citation type="submission" date="2018-08" db="EMBL/GenBank/DDBJ databases">
        <title>Henriciella mobilis sp. nov., isolated from seawater.</title>
        <authorList>
            <person name="Cheng H."/>
            <person name="Wu Y.-H."/>
            <person name="Xu X.-W."/>
            <person name="Guo L.-L."/>
        </authorList>
    </citation>
    <scope>NUCLEOTIDE SEQUENCE [LARGE SCALE GENOMIC DNA]</scope>
    <source>
        <strain evidence="1 2">JN25</strain>
    </source>
</reference>